<evidence type="ECO:0000313" key="3">
    <source>
        <dbReference type="Proteomes" id="UP000016932"/>
    </source>
</evidence>
<keyword evidence="3" id="KW-1185">Reference proteome</keyword>
<feature type="compositionally biased region" description="Polar residues" evidence="1">
    <location>
        <begin position="123"/>
        <end position="133"/>
    </location>
</feature>
<accession>M3AE50</accession>
<dbReference type="KEGG" id="pfj:MYCFIDRAFT_174356"/>
<dbReference type="RefSeq" id="XP_007926235.1">
    <property type="nucleotide sequence ID" value="XM_007928044.1"/>
</dbReference>
<sequence length="133" mass="14980">MPKLSRKHAGTKQIYLSSITHELHRKSSSGEQVSTGNEVVSGLSSRYHSWQGSRAWAKHMYLSCIIHKLHWKEKLRRTRKGNEVVSGVSKSKIETSATHSKVLVQGPSKSEALGEHRSKITSRHSQQGPMKLR</sequence>
<dbReference type="GeneID" id="19333171"/>
<protein>
    <submittedName>
        <fullName evidence="2">Uncharacterized protein</fullName>
    </submittedName>
</protein>
<feature type="region of interest" description="Disordered" evidence="1">
    <location>
        <begin position="77"/>
        <end position="133"/>
    </location>
</feature>
<dbReference type="EMBL" id="KB446558">
    <property type="protein sequence ID" value="EME82826.1"/>
    <property type="molecule type" value="Genomic_DNA"/>
</dbReference>
<dbReference type="HOGENOM" id="CLU_1907600_0_0_1"/>
<dbReference type="AlphaFoldDB" id="M3AE50"/>
<dbReference type="Proteomes" id="UP000016932">
    <property type="component" value="Unassembled WGS sequence"/>
</dbReference>
<dbReference type="VEuPathDB" id="FungiDB:MYCFIDRAFT_174356"/>
<name>M3AE50_PSEFD</name>
<proteinExistence type="predicted"/>
<reference evidence="2 3" key="1">
    <citation type="journal article" date="2012" name="PLoS Pathog.">
        <title>Diverse lifestyles and strategies of plant pathogenesis encoded in the genomes of eighteen Dothideomycetes fungi.</title>
        <authorList>
            <person name="Ohm R.A."/>
            <person name="Feau N."/>
            <person name="Henrissat B."/>
            <person name="Schoch C.L."/>
            <person name="Horwitz B.A."/>
            <person name="Barry K.W."/>
            <person name="Condon B.J."/>
            <person name="Copeland A.C."/>
            <person name="Dhillon B."/>
            <person name="Glaser F."/>
            <person name="Hesse C.N."/>
            <person name="Kosti I."/>
            <person name="LaButti K."/>
            <person name="Lindquist E.A."/>
            <person name="Lucas S."/>
            <person name="Salamov A.A."/>
            <person name="Bradshaw R.E."/>
            <person name="Ciuffetti L."/>
            <person name="Hamelin R.C."/>
            <person name="Kema G.H.J."/>
            <person name="Lawrence C."/>
            <person name="Scott J.A."/>
            <person name="Spatafora J.W."/>
            <person name="Turgeon B.G."/>
            <person name="de Wit P.J.G.M."/>
            <person name="Zhong S."/>
            <person name="Goodwin S.B."/>
            <person name="Grigoriev I.V."/>
        </authorList>
    </citation>
    <scope>NUCLEOTIDE SEQUENCE [LARGE SCALE GENOMIC DNA]</scope>
    <source>
        <strain evidence="2 3">CIRAD86</strain>
    </source>
</reference>
<evidence type="ECO:0000313" key="2">
    <source>
        <dbReference type="EMBL" id="EME82826.1"/>
    </source>
</evidence>
<organism evidence="2 3">
    <name type="scientific">Pseudocercospora fijiensis (strain CIRAD86)</name>
    <name type="common">Black leaf streak disease fungus</name>
    <name type="synonym">Mycosphaerella fijiensis</name>
    <dbReference type="NCBI Taxonomy" id="383855"/>
    <lineage>
        <taxon>Eukaryota</taxon>
        <taxon>Fungi</taxon>
        <taxon>Dikarya</taxon>
        <taxon>Ascomycota</taxon>
        <taxon>Pezizomycotina</taxon>
        <taxon>Dothideomycetes</taxon>
        <taxon>Dothideomycetidae</taxon>
        <taxon>Mycosphaerellales</taxon>
        <taxon>Mycosphaerellaceae</taxon>
        <taxon>Pseudocercospora</taxon>
    </lineage>
</organism>
<gene>
    <name evidence="2" type="ORF">MYCFIDRAFT_174356</name>
</gene>
<evidence type="ECO:0000256" key="1">
    <source>
        <dbReference type="SAM" id="MobiDB-lite"/>
    </source>
</evidence>